<dbReference type="EMBL" id="RFFH01000009">
    <property type="protein sequence ID" value="RMI30540.1"/>
    <property type="molecule type" value="Genomic_DNA"/>
</dbReference>
<sequence>MSETIVGRRSGIRWIPISDIEGCPPNEHGSLESLRMWIESFLTQPNPDLGRTGNVCPFTGPALERGMLWVGCMRGHRADIDALRGIVRDEFDIYPTLPAGRDASTSVLRAIITVLPEDTDYRIIDDVHQEFKSRFVDRGTMLGQFYPGCPQPGLWNKEFRPLSAPLPMLAVRTMVPSDFPFLAERPEWIDAYLRKFGSQLSAHARAAVADHLAAKL</sequence>
<keyword evidence="3" id="KW-1185">Reference proteome</keyword>
<reference evidence="2 3" key="1">
    <citation type="submission" date="2018-10" db="EMBL/GenBank/DDBJ databases">
        <title>Isolation from cow dung.</title>
        <authorList>
            <person name="Ling L."/>
        </authorList>
    </citation>
    <scope>NUCLEOTIDE SEQUENCE [LARGE SCALE GENOMIC DNA]</scope>
    <source>
        <strain evidence="2 3">NEAU-LL90</strain>
    </source>
</reference>
<evidence type="ECO:0000313" key="3">
    <source>
        <dbReference type="Proteomes" id="UP000279275"/>
    </source>
</evidence>
<gene>
    <name evidence="2" type="ORF">EBN03_20890</name>
</gene>
<dbReference type="InterPro" id="IPR049240">
    <property type="entry name" value="DUF6875"/>
</dbReference>
<proteinExistence type="predicted"/>
<dbReference type="Proteomes" id="UP000279275">
    <property type="component" value="Unassembled WGS sequence"/>
</dbReference>
<evidence type="ECO:0000259" key="1">
    <source>
        <dbReference type="Pfam" id="PF21780"/>
    </source>
</evidence>
<dbReference type="Pfam" id="PF21780">
    <property type="entry name" value="DUF6875"/>
    <property type="match status" value="1"/>
</dbReference>
<organism evidence="2 3">
    <name type="scientific">Nocardia stercoris</name>
    <dbReference type="NCBI Taxonomy" id="2483361"/>
    <lineage>
        <taxon>Bacteria</taxon>
        <taxon>Bacillati</taxon>
        <taxon>Actinomycetota</taxon>
        <taxon>Actinomycetes</taxon>
        <taxon>Mycobacteriales</taxon>
        <taxon>Nocardiaceae</taxon>
        <taxon>Nocardia</taxon>
    </lineage>
</organism>
<name>A0A3M2L1D1_9NOCA</name>
<comment type="caution">
    <text evidence="2">The sequence shown here is derived from an EMBL/GenBank/DDBJ whole genome shotgun (WGS) entry which is preliminary data.</text>
</comment>
<accession>A0A3M2L1D1</accession>
<protein>
    <recommendedName>
        <fullName evidence="1">DUF6875 domain-containing protein</fullName>
    </recommendedName>
</protein>
<dbReference type="AlphaFoldDB" id="A0A3M2L1D1"/>
<evidence type="ECO:0000313" key="2">
    <source>
        <dbReference type="EMBL" id="RMI30540.1"/>
    </source>
</evidence>
<feature type="domain" description="DUF6875" evidence="1">
    <location>
        <begin position="32"/>
        <end position="206"/>
    </location>
</feature>